<protein>
    <submittedName>
        <fullName evidence="1">Uncharacterized protein</fullName>
    </submittedName>
</protein>
<dbReference type="AlphaFoldDB" id="A0A143QN59"/>
<evidence type="ECO:0000313" key="1">
    <source>
        <dbReference type="EMBL" id="AMY24236.1"/>
    </source>
</evidence>
<dbReference type="KEGG" id="rhs:A3Q41_02945"/>
<dbReference type="RefSeq" id="WP_048319563.1">
    <property type="nucleotide sequence ID" value="NZ_CP015220.1"/>
</dbReference>
<evidence type="ECO:0000313" key="2">
    <source>
        <dbReference type="Proteomes" id="UP000076038"/>
    </source>
</evidence>
<sequence length="182" mass="19083">MSKALSDAAFIAIAEATKYSIGKRVCGKSPGQLQPADVTVFTQAAGIGTESGYAVEIMPQLATEDQPATVEDCDRLAADILEDVGSAVPNGAPFHVWVNNGGLTGFAEGNGTSSAPILTRDSFVAVVGHDISDREWESACALAESEGPWALLHRTQSVHRKVAFESCNDDTVSAVSYPTGIR</sequence>
<proteinExistence type="predicted"/>
<reference evidence="1 2" key="1">
    <citation type="journal article" date="2016" name="Genome Announc.">
        <title>Complete Genome and Plasmid Sequences for Rhodococcus fascians D188 and Draft Sequences for Rhodococcus Isolates PBTS 1 and PBTS 2.</title>
        <authorList>
            <person name="Stamler R.A."/>
            <person name="Vereecke D."/>
            <person name="Zhang Y."/>
            <person name="Schilkey F."/>
            <person name="Devitt N."/>
            <person name="Randall J.J."/>
        </authorList>
    </citation>
    <scope>NUCLEOTIDE SEQUENCE [LARGE SCALE GENOMIC DNA]</scope>
    <source>
        <strain evidence="1 2">PBTS2</strain>
    </source>
</reference>
<dbReference type="OrthoDB" id="9901044at2"/>
<organism evidence="1 2">
    <name type="scientific">Rhodococcoides fascians</name>
    <name type="common">Rhodococcus fascians</name>
    <dbReference type="NCBI Taxonomy" id="1828"/>
    <lineage>
        <taxon>Bacteria</taxon>
        <taxon>Bacillati</taxon>
        <taxon>Actinomycetota</taxon>
        <taxon>Actinomycetes</taxon>
        <taxon>Mycobacteriales</taxon>
        <taxon>Nocardiaceae</taxon>
        <taxon>Rhodococcoides</taxon>
    </lineage>
</organism>
<dbReference type="PATRIC" id="fig|1653479.3.peg.2982"/>
<dbReference type="Proteomes" id="UP000076038">
    <property type="component" value="Chromosome"/>
</dbReference>
<gene>
    <name evidence="1" type="ORF">A3Q41_02945</name>
</gene>
<keyword evidence="2" id="KW-1185">Reference proteome</keyword>
<dbReference type="EMBL" id="CP015220">
    <property type="protein sequence ID" value="AMY24236.1"/>
    <property type="molecule type" value="Genomic_DNA"/>
</dbReference>
<name>A0A143QN59_RHOFA</name>
<reference evidence="2" key="2">
    <citation type="submission" date="2016-04" db="EMBL/GenBank/DDBJ databases">
        <title>Complete Genome and Plasmid Sequences for Rhodococcus fascians D188 and Draft Sequences for Rhodococcus spp. Isolates PBTS 1 and PBTS 2.</title>
        <authorList>
            <person name="Stamer R."/>
            <person name="Vereecke D."/>
            <person name="Zhang Y."/>
            <person name="Schilkey F."/>
            <person name="Devitt N."/>
            <person name="Randall J."/>
        </authorList>
    </citation>
    <scope>NUCLEOTIDE SEQUENCE [LARGE SCALE GENOMIC DNA]</scope>
    <source>
        <strain evidence="2">PBTS2</strain>
    </source>
</reference>
<accession>A0A143QN59</accession>